<dbReference type="Proteomes" id="UP000636800">
    <property type="component" value="Chromosome 3"/>
</dbReference>
<evidence type="ECO:0000313" key="2">
    <source>
        <dbReference type="Proteomes" id="UP000636800"/>
    </source>
</evidence>
<dbReference type="AlphaFoldDB" id="A0A835RI38"/>
<gene>
    <name evidence="1" type="ORF">HPP92_008215</name>
</gene>
<proteinExistence type="predicted"/>
<protein>
    <submittedName>
        <fullName evidence="1">Uncharacterized protein</fullName>
    </submittedName>
</protein>
<comment type="caution">
    <text evidence="1">The sequence shown here is derived from an EMBL/GenBank/DDBJ whole genome shotgun (WGS) entry which is preliminary data.</text>
</comment>
<evidence type="ECO:0000313" key="1">
    <source>
        <dbReference type="EMBL" id="KAG0489404.1"/>
    </source>
</evidence>
<accession>A0A835RI38</accession>
<reference evidence="1 2" key="1">
    <citation type="journal article" date="2020" name="Nat. Food">
        <title>A phased Vanilla planifolia genome enables genetic improvement of flavour and production.</title>
        <authorList>
            <person name="Hasing T."/>
            <person name="Tang H."/>
            <person name="Brym M."/>
            <person name="Khazi F."/>
            <person name="Huang T."/>
            <person name="Chambers A.H."/>
        </authorList>
    </citation>
    <scope>NUCLEOTIDE SEQUENCE [LARGE SCALE GENOMIC DNA]</scope>
    <source>
        <tissue evidence="1">Leaf</tissue>
    </source>
</reference>
<organism evidence="1 2">
    <name type="scientific">Vanilla planifolia</name>
    <name type="common">Vanilla</name>
    <dbReference type="NCBI Taxonomy" id="51239"/>
    <lineage>
        <taxon>Eukaryota</taxon>
        <taxon>Viridiplantae</taxon>
        <taxon>Streptophyta</taxon>
        <taxon>Embryophyta</taxon>
        <taxon>Tracheophyta</taxon>
        <taxon>Spermatophyta</taxon>
        <taxon>Magnoliopsida</taxon>
        <taxon>Liliopsida</taxon>
        <taxon>Asparagales</taxon>
        <taxon>Orchidaceae</taxon>
        <taxon>Vanilloideae</taxon>
        <taxon>Vanilleae</taxon>
        <taxon>Vanilla</taxon>
    </lineage>
</organism>
<name>A0A835RI38_VANPL</name>
<dbReference type="OrthoDB" id="4062651at2759"/>
<keyword evidence="2" id="KW-1185">Reference proteome</keyword>
<dbReference type="EMBL" id="JADCNL010000003">
    <property type="protein sequence ID" value="KAG0489404.1"/>
    <property type="molecule type" value="Genomic_DNA"/>
</dbReference>
<sequence length="119" mass="13038">MPPKKKPPVNLAQPSAVWSLSASFFLPVSVSDGAAGGSPSLNEAMPYMVRQMEESMGETHLDPPQQRAHGGAVGWKVGEIPRNQRARSNRGLQAADERIAVDRLNDLERRLQQHNTEAL</sequence>